<sequence>MFLVFPADHHSESFNEHPDTFLKLSRGAADPRPKARSPPDPATPRPAGLKIIVPFFPDKHRRILGKPREKNVRMKEEKE</sequence>
<protein>
    <submittedName>
        <fullName evidence="2">Uncharacterized protein</fullName>
    </submittedName>
</protein>
<name>A0A5B7HKN6_PORTR</name>
<keyword evidence="3" id="KW-1185">Reference proteome</keyword>
<accession>A0A5B7HKN6</accession>
<organism evidence="2 3">
    <name type="scientific">Portunus trituberculatus</name>
    <name type="common">Swimming crab</name>
    <name type="synonym">Neptunus trituberculatus</name>
    <dbReference type="NCBI Taxonomy" id="210409"/>
    <lineage>
        <taxon>Eukaryota</taxon>
        <taxon>Metazoa</taxon>
        <taxon>Ecdysozoa</taxon>
        <taxon>Arthropoda</taxon>
        <taxon>Crustacea</taxon>
        <taxon>Multicrustacea</taxon>
        <taxon>Malacostraca</taxon>
        <taxon>Eumalacostraca</taxon>
        <taxon>Eucarida</taxon>
        <taxon>Decapoda</taxon>
        <taxon>Pleocyemata</taxon>
        <taxon>Brachyura</taxon>
        <taxon>Eubrachyura</taxon>
        <taxon>Portunoidea</taxon>
        <taxon>Portunidae</taxon>
        <taxon>Portuninae</taxon>
        <taxon>Portunus</taxon>
    </lineage>
</organism>
<feature type="region of interest" description="Disordered" evidence="1">
    <location>
        <begin position="24"/>
        <end position="48"/>
    </location>
</feature>
<dbReference type="AlphaFoldDB" id="A0A5B7HKN6"/>
<gene>
    <name evidence="2" type="ORF">E2C01_063507</name>
</gene>
<dbReference type="EMBL" id="VSRR010029163">
    <property type="protein sequence ID" value="MPC69288.1"/>
    <property type="molecule type" value="Genomic_DNA"/>
</dbReference>
<evidence type="ECO:0000256" key="1">
    <source>
        <dbReference type="SAM" id="MobiDB-lite"/>
    </source>
</evidence>
<evidence type="ECO:0000313" key="2">
    <source>
        <dbReference type="EMBL" id="MPC69288.1"/>
    </source>
</evidence>
<reference evidence="2 3" key="1">
    <citation type="submission" date="2019-05" db="EMBL/GenBank/DDBJ databases">
        <title>Another draft genome of Portunus trituberculatus and its Hox gene families provides insights of decapod evolution.</title>
        <authorList>
            <person name="Jeong J.-H."/>
            <person name="Song I."/>
            <person name="Kim S."/>
            <person name="Choi T."/>
            <person name="Kim D."/>
            <person name="Ryu S."/>
            <person name="Kim W."/>
        </authorList>
    </citation>
    <scope>NUCLEOTIDE SEQUENCE [LARGE SCALE GENOMIC DNA]</scope>
    <source>
        <tissue evidence="2">Muscle</tissue>
    </source>
</reference>
<dbReference type="Proteomes" id="UP000324222">
    <property type="component" value="Unassembled WGS sequence"/>
</dbReference>
<evidence type="ECO:0000313" key="3">
    <source>
        <dbReference type="Proteomes" id="UP000324222"/>
    </source>
</evidence>
<comment type="caution">
    <text evidence="2">The sequence shown here is derived from an EMBL/GenBank/DDBJ whole genome shotgun (WGS) entry which is preliminary data.</text>
</comment>
<proteinExistence type="predicted"/>